<protein>
    <submittedName>
        <fullName evidence="1">Uncharacterized protein</fullName>
    </submittedName>
</protein>
<proteinExistence type="predicted"/>
<sequence>MGDGLKLSREAIQARLRRLETPPNPVRGYVDPVTVEQHRMLGQMRGYDQPYPQELEAQVMTNSQNPTRPLARRARADGDTMYGRGVQISTNHPLLDMGTGATDADFSDNDAFDERPDDFFAMHSKKPADIGHNVTRQMSSPTCRRRHVQREATIKEAATSPLRAELDERPVVELFNKSRGSTSPPPTLLNDRKNKKIRETRRSNDQTTGPLGDMSADSPKKNKDVRNPRKIKYRSRRYELPTVASQMKQAGVRYYYGNANHTNIPFIVSKSTAPSHNIGVNIQQVLNGLKIQQPLSGIPSTIAHHMGLFHINTNGTKSATVQSAADNKEINVIKMGRRQVRLPSYKYISYNRMLSLYREGDGMVPRFLRSISRPHYFYTSMYNLATHREDLDGATSKGNVGGSQAAKQSLAEYASLYREYEQIDKSLKEGTYEPEWERRRDELARELAAREDHIRRVVHDYRSPDAEQAPLRATASNAEDGYRRQSSYRLSPTNPQ</sequence>
<organism evidence="1 2">
    <name type="scientific">Choristoneura fumiferana</name>
    <name type="common">Spruce budworm moth</name>
    <name type="synonym">Archips fumiferana</name>
    <dbReference type="NCBI Taxonomy" id="7141"/>
    <lineage>
        <taxon>Eukaryota</taxon>
        <taxon>Metazoa</taxon>
        <taxon>Ecdysozoa</taxon>
        <taxon>Arthropoda</taxon>
        <taxon>Hexapoda</taxon>
        <taxon>Insecta</taxon>
        <taxon>Pterygota</taxon>
        <taxon>Neoptera</taxon>
        <taxon>Endopterygota</taxon>
        <taxon>Lepidoptera</taxon>
        <taxon>Glossata</taxon>
        <taxon>Ditrysia</taxon>
        <taxon>Tortricoidea</taxon>
        <taxon>Tortricidae</taxon>
        <taxon>Tortricinae</taxon>
        <taxon>Choristoneura</taxon>
    </lineage>
</organism>
<dbReference type="EMBL" id="CM046131">
    <property type="protein sequence ID" value="KAI8430676.1"/>
    <property type="molecule type" value="Genomic_DNA"/>
</dbReference>
<accession>A0ACC0K2F9</accession>
<comment type="caution">
    <text evidence="1">The sequence shown here is derived from an EMBL/GenBank/DDBJ whole genome shotgun (WGS) entry which is preliminary data.</text>
</comment>
<dbReference type="Proteomes" id="UP001064048">
    <property type="component" value="Chromosome Z"/>
</dbReference>
<evidence type="ECO:0000313" key="2">
    <source>
        <dbReference type="Proteomes" id="UP001064048"/>
    </source>
</evidence>
<evidence type="ECO:0000313" key="1">
    <source>
        <dbReference type="EMBL" id="KAI8430676.1"/>
    </source>
</evidence>
<name>A0ACC0K2F9_CHOFU</name>
<keyword evidence="2" id="KW-1185">Reference proteome</keyword>
<gene>
    <name evidence="1" type="ORF">MSG28_000871</name>
</gene>
<reference evidence="1 2" key="1">
    <citation type="journal article" date="2022" name="Genome Biol. Evol.">
        <title>The Spruce Budworm Genome: Reconstructing the Evolutionary History of Antifreeze Proteins.</title>
        <authorList>
            <person name="Beliveau C."/>
            <person name="Gagne P."/>
            <person name="Picq S."/>
            <person name="Vernygora O."/>
            <person name="Keeling C.I."/>
            <person name="Pinkney K."/>
            <person name="Doucet D."/>
            <person name="Wen F."/>
            <person name="Johnston J.S."/>
            <person name="Maaroufi H."/>
            <person name="Boyle B."/>
            <person name="Laroche J."/>
            <person name="Dewar K."/>
            <person name="Juretic N."/>
            <person name="Blackburn G."/>
            <person name="Nisole A."/>
            <person name="Brunet B."/>
            <person name="Brandao M."/>
            <person name="Lumley L."/>
            <person name="Duan J."/>
            <person name="Quan G."/>
            <person name="Lucarotti C.J."/>
            <person name="Roe A.D."/>
            <person name="Sperling F.A.H."/>
            <person name="Levesque R.C."/>
            <person name="Cusson M."/>
        </authorList>
    </citation>
    <scope>NUCLEOTIDE SEQUENCE [LARGE SCALE GENOMIC DNA]</scope>
    <source>
        <strain evidence="1">Glfc:IPQL:Cfum</strain>
    </source>
</reference>